<dbReference type="InterPro" id="IPR027417">
    <property type="entry name" value="P-loop_NTPase"/>
</dbReference>
<dbReference type="PANTHER" id="PTHR43875">
    <property type="entry name" value="MALTODEXTRIN IMPORT ATP-BINDING PROTEIN MSMX"/>
    <property type="match status" value="1"/>
</dbReference>
<keyword evidence="6" id="KW-1185">Reference proteome</keyword>
<dbReference type="SUPFAM" id="SSF52540">
    <property type="entry name" value="P-loop containing nucleoside triphosphate hydrolases"/>
    <property type="match status" value="1"/>
</dbReference>
<dbReference type="Pfam" id="PF00005">
    <property type="entry name" value="ABC_tran"/>
    <property type="match status" value="1"/>
</dbReference>
<dbReference type="CDD" id="cd03301">
    <property type="entry name" value="ABC_MalK_N"/>
    <property type="match status" value="1"/>
</dbReference>
<name>A0A420E6N7_9ALTE</name>
<dbReference type="Gene3D" id="2.40.50.100">
    <property type="match status" value="1"/>
</dbReference>
<dbReference type="InterPro" id="IPR008995">
    <property type="entry name" value="Mo/tungstate-bd_C_term_dom"/>
</dbReference>
<organism evidence="5 6">
    <name type="scientific">Alginatibacterium sediminis</name>
    <dbReference type="NCBI Taxonomy" id="2164068"/>
    <lineage>
        <taxon>Bacteria</taxon>
        <taxon>Pseudomonadati</taxon>
        <taxon>Pseudomonadota</taxon>
        <taxon>Gammaproteobacteria</taxon>
        <taxon>Alteromonadales</taxon>
        <taxon>Alteromonadaceae</taxon>
        <taxon>Alginatibacterium</taxon>
    </lineage>
</organism>
<dbReference type="SMART" id="SM00382">
    <property type="entry name" value="AAA"/>
    <property type="match status" value="1"/>
</dbReference>
<evidence type="ECO:0000256" key="2">
    <source>
        <dbReference type="ARBA" id="ARBA00022741"/>
    </source>
</evidence>
<dbReference type="Gene3D" id="3.40.50.300">
    <property type="entry name" value="P-loop containing nucleotide triphosphate hydrolases"/>
    <property type="match status" value="1"/>
</dbReference>
<evidence type="ECO:0000256" key="1">
    <source>
        <dbReference type="ARBA" id="ARBA00022448"/>
    </source>
</evidence>
<evidence type="ECO:0000313" key="5">
    <source>
        <dbReference type="EMBL" id="RKF13741.1"/>
    </source>
</evidence>
<dbReference type="GO" id="GO:0016887">
    <property type="term" value="F:ATP hydrolysis activity"/>
    <property type="evidence" value="ECO:0007669"/>
    <property type="project" value="InterPro"/>
</dbReference>
<evidence type="ECO:0000313" key="6">
    <source>
        <dbReference type="Proteomes" id="UP000286482"/>
    </source>
</evidence>
<dbReference type="GO" id="GO:0140359">
    <property type="term" value="F:ABC-type transporter activity"/>
    <property type="evidence" value="ECO:0007669"/>
    <property type="project" value="InterPro"/>
</dbReference>
<dbReference type="GO" id="GO:0055052">
    <property type="term" value="C:ATP-binding cassette (ABC) transporter complex, substrate-binding subunit-containing"/>
    <property type="evidence" value="ECO:0007669"/>
    <property type="project" value="TreeGrafter"/>
</dbReference>
<keyword evidence="3 5" id="KW-0067">ATP-binding</keyword>
<dbReference type="AlphaFoldDB" id="A0A420E6N7"/>
<dbReference type="Pfam" id="PF17912">
    <property type="entry name" value="OB_MalK"/>
    <property type="match status" value="1"/>
</dbReference>
<evidence type="ECO:0000259" key="4">
    <source>
        <dbReference type="PROSITE" id="PS50893"/>
    </source>
</evidence>
<dbReference type="NCBIfam" id="NF008653">
    <property type="entry name" value="PRK11650.1"/>
    <property type="match status" value="1"/>
</dbReference>
<proteinExistence type="predicted"/>
<dbReference type="PROSITE" id="PS00211">
    <property type="entry name" value="ABC_TRANSPORTER_1"/>
    <property type="match status" value="1"/>
</dbReference>
<dbReference type="InterPro" id="IPR040582">
    <property type="entry name" value="OB_MalK-like"/>
</dbReference>
<sequence length="365" mass="41038">MASISLKNIVKNYGKTSVVKNIDLEIEDGEFVVLVGPSGCGKSTTLRMIAGLEQASSGDIVIGDKVMNDIEPQHRNIAMVFQNYALYPHKSVRENIVFALRRLKVDEQELQRRLVEISEMLQLEELLDRKPADLSGGQRQRVAMGRAIIRDADVFLFDEPLSNLDAKLRGHMRTEIGKIHNKFGRTSVYVTHDQIEAMTLADKVVVLHDGYIAQAGTPMEIYLDPVNIFVAQFIGSPSMNIVDATLHNDYLQLGEHKLPRNKLSAVSFDDEIPSEGQPVKVGIRPDFFNDKKYFTQSDSSFIFEAMTIELVEPMGFDKEVLFNLAGASIKARLDLRSDVKRGEKLDLLIDLSRVLLFDTNSELRL</sequence>
<dbReference type="FunFam" id="3.40.50.300:FF:000042">
    <property type="entry name" value="Maltose/maltodextrin ABC transporter, ATP-binding protein"/>
    <property type="match status" value="1"/>
</dbReference>
<dbReference type="GO" id="GO:0005524">
    <property type="term" value="F:ATP binding"/>
    <property type="evidence" value="ECO:0007669"/>
    <property type="project" value="UniProtKB-KW"/>
</dbReference>
<dbReference type="PANTHER" id="PTHR43875:SF10">
    <property type="entry name" value="BLL2173 PROTEIN"/>
    <property type="match status" value="1"/>
</dbReference>
<keyword evidence="2" id="KW-0547">Nucleotide-binding</keyword>
<dbReference type="InterPro" id="IPR003593">
    <property type="entry name" value="AAA+_ATPase"/>
</dbReference>
<dbReference type="InterPro" id="IPR015855">
    <property type="entry name" value="ABC_transpr_MalK-like"/>
</dbReference>
<dbReference type="RefSeq" id="WP_120356451.1">
    <property type="nucleotide sequence ID" value="NZ_RAQO01000010.1"/>
</dbReference>
<dbReference type="InterPro" id="IPR012340">
    <property type="entry name" value="NA-bd_OB-fold"/>
</dbReference>
<dbReference type="EMBL" id="RAQO01000010">
    <property type="protein sequence ID" value="RKF13741.1"/>
    <property type="molecule type" value="Genomic_DNA"/>
</dbReference>
<gene>
    <name evidence="5" type="primary">ugpC</name>
    <name evidence="5" type="ORF">DBZ36_18390</name>
</gene>
<dbReference type="Proteomes" id="UP000286482">
    <property type="component" value="Unassembled WGS sequence"/>
</dbReference>
<keyword evidence="1" id="KW-0813">Transport</keyword>
<comment type="caution">
    <text evidence="5">The sequence shown here is derived from an EMBL/GenBank/DDBJ whole genome shotgun (WGS) entry which is preliminary data.</text>
</comment>
<reference evidence="5 6" key="1">
    <citation type="submission" date="2018-09" db="EMBL/GenBank/DDBJ databases">
        <authorList>
            <person name="Wang Z."/>
        </authorList>
    </citation>
    <scope>NUCLEOTIDE SEQUENCE [LARGE SCALE GENOMIC DNA]</scope>
    <source>
        <strain evidence="5 6">ALS 81</strain>
    </source>
</reference>
<dbReference type="Gene3D" id="2.40.50.140">
    <property type="entry name" value="Nucleic acid-binding proteins"/>
    <property type="match status" value="1"/>
</dbReference>
<dbReference type="GO" id="GO:0008643">
    <property type="term" value="P:carbohydrate transport"/>
    <property type="evidence" value="ECO:0007669"/>
    <property type="project" value="InterPro"/>
</dbReference>
<protein>
    <submittedName>
        <fullName evidence="5">sn-glycerol-3-phosphate ABC transporter ATP-binding protein UgpC</fullName>
    </submittedName>
</protein>
<dbReference type="PROSITE" id="PS50893">
    <property type="entry name" value="ABC_TRANSPORTER_2"/>
    <property type="match status" value="1"/>
</dbReference>
<dbReference type="InterPro" id="IPR003439">
    <property type="entry name" value="ABC_transporter-like_ATP-bd"/>
</dbReference>
<dbReference type="InterPro" id="IPR017871">
    <property type="entry name" value="ABC_transporter-like_CS"/>
</dbReference>
<dbReference type="SUPFAM" id="SSF50331">
    <property type="entry name" value="MOP-like"/>
    <property type="match status" value="1"/>
</dbReference>
<evidence type="ECO:0000256" key="3">
    <source>
        <dbReference type="ARBA" id="ARBA00022840"/>
    </source>
</evidence>
<accession>A0A420E6N7</accession>
<dbReference type="InterPro" id="IPR047641">
    <property type="entry name" value="ABC_transpr_MalK/UgpC-like"/>
</dbReference>
<feature type="domain" description="ABC transporter" evidence="4">
    <location>
        <begin position="4"/>
        <end position="234"/>
    </location>
</feature>
<dbReference type="OrthoDB" id="9802264at2"/>